<dbReference type="InterPro" id="IPR028082">
    <property type="entry name" value="Peripla_BP_I"/>
</dbReference>
<dbReference type="AlphaFoldDB" id="A0A7W7I8R9"/>
<dbReference type="SUPFAM" id="SSF53822">
    <property type="entry name" value="Periplasmic binding protein-like I"/>
    <property type="match status" value="1"/>
</dbReference>
<evidence type="ECO:0000256" key="1">
    <source>
        <dbReference type="ARBA" id="ARBA00010062"/>
    </source>
</evidence>
<feature type="signal peptide" evidence="4">
    <location>
        <begin position="1"/>
        <end position="35"/>
    </location>
</feature>
<reference evidence="6 7" key="1">
    <citation type="submission" date="2020-08" db="EMBL/GenBank/DDBJ databases">
        <title>Sequencing the genomes of 1000 actinobacteria strains.</title>
        <authorList>
            <person name="Klenk H.-P."/>
        </authorList>
    </citation>
    <scope>NUCLEOTIDE SEQUENCE [LARGE SCALE GENOMIC DNA]</scope>
    <source>
        <strain evidence="6 7">DSM 44772</strain>
    </source>
</reference>
<evidence type="ECO:0000256" key="3">
    <source>
        <dbReference type="SAM" id="MobiDB-lite"/>
    </source>
</evidence>
<feature type="domain" description="Leucine-binding protein" evidence="5">
    <location>
        <begin position="65"/>
        <end position="416"/>
    </location>
</feature>
<dbReference type="PANTHER" id="PTHR47235">
    <property type="entry name" value="BLR6548 PROTEIN"/>
    <property type="match status" value="1"/>
</dbReference>
<feature type="region of interest" description="Disordered" evidence="3">
    <location>
        <begin position="38"/>
        <end position="58"/>
    </location>
</feature>
<dbReference type="Proteomes" id="UP000549343">
    <property type="component" value="Unassembled WGS sequence"/>
</dbReference>
<dbReference type="EMBL" id="JACHMV010000001">
    <property type="protein sequence ID" value="MBB4772484.1"/>
    <property type="molecule type" value="Genomic_DNA"/>
</dbReference>
<dbReference type="Pfam" id="PF13458">
    <property type="entry name" value="Peripla_BP_6"/>
    <property type="match status" value="1"/>
</dbReference>
<dbReference type="PANTHER" id="PTHR47235:SF1">
    <property type="entry name" value="BLR6548 PROTEIN"/>
    <property type="match status" value="1"/>
</dbReference>
<name>A0A7W7I8R9_9ACTN</name>
<feature type="chain" id="PRO_5030508780" evidence="4">
    <location>
        <begin position="36"/>
        <end position="438"/>
    </location>
</feature>
<evidence type="ECO:0000256" key="2">
    <source>
        <dbReference type="ARBA" id="ARBA00022729"/>
    </source>
</evidence>
<evidence type="ECO:0000313" key="6">
    <source>
        <dbReference type="EMBL" id="MBB4772484.1"/>
    </source>
</evidence>
<organism evidence="6 7">
    <name type="scientific">Actinomadura livida</name>
    <dbReference type="NCBI Taxonomy" id="79909"/>
    <lineage>
        <taxon>Bacteria</taxon>
        <taxon>Bacillati</taxon>
        <taxon>Actinomycetota</taxon>
        <taxon>Actinomycetes</taxon>
        <taxon>Streptosporangiales</taxon>
        <taxon>Thermomonosporaceae</taxon>
        <taxon>Actinomadura</taxon>
    </lineage>
</organism>
<evidence type="ECO:0000256" key="4">
    <source>
        <dbReference type="SAM" id="SignalP"/>
    </source>
</evidence>
<gene>
    <name evidence="6" type="ORF">F4557_000902</name>
</gene>
<protein>
    <submittedName>
        <fullName evidence="6">Branched-chain amino acid transport system substrate-binding protein</fullName>
    </submittedName>
</protein>
<evidence type="ECO:0000313" key="7">
    <source>
        <dbReference type="Proteomes" id="UP000549343"/>
    </source>
</evidence>
<dbReference type="CDD" id="cd06343">
    <property type="entry name" value="PBP1_ABC_ligand_binding-like"/>
    <property type="match status" value="1"/>
</dbReference>
<keyword evidence="2 4" id="KW-0732">Signal</keyword>
<sequence>MRRPLGSGRSGNGGRLRRGTAVSAAVLLAATTAAACGGRDDGDDGGTATGACEGQQTTGITDSSLKLGGIYPLSGPASAYGAIPKGIKAYFDYVNKEKGGVDGRQVEFVVRDDGYQPPKAVEEARRLVEQEQVFALFQTLGTPSTTATWDYTSQRKVPQIFVATGASKWGTDDKHPWTIGWQPNYVSEARVYAQHLKQEKPKAKVAVLFQNDDFGKDLLDGFKKAIEGSEIKIVQEESYEVTDPSVEAQMRDLAGSGADVFLNVTTPKFGSQALAADAKITDWNPLHILNNVAASVTVLEPVGFKNVQGVVSSTYYKDPNDPQWADDAEMKLYRDKMKQYSPGADPNVPYHAFGWAVATSFHKTLEAAECKTREGLRDSMRNLKDVEVPMLLPGVKMSTGPDDGFPIEAMQMMKFEGERWTLTGEVIDTRKVFGPLGD</sequence>
<proteinExistence type="inferred from homology"/>
<accession>A0A7W7I8R9</accession>
<evidence type="ECO:0000259" key="5">
    <source>
        <dbReference type="Pfam" id="PF13458"/>
    </source>
</evidence>
<dbReference type="RefSeq" id="WP_184879950.1">
    <property type="nucleotide sequence ID" value="NZ_BAAAHD010000002.1"/>
</dbReference>
<comment type="similarity">
    <text evidence="1">Belongs to the leucine-binding protein family.</text>
</comment>
<dbReference type="InterPro" id="IPR028081">
    <property type="entry name" value="Leu-bd"/>
</dbReference>
<comment type="caution">
    <text evidence="6">The sequence shown here is derived from an EMBL/GenBank/DDBJ whole genome shotgun (WGS) entry which is preliminary data.</text>
</comment>
<dbReference type="Gene3D" id="3.40.50.2300">
    <property type="match status" value="2"/>
</dbReference>